<keyword evidence="3" id="KW-1185">Reference proteome</keyword>
<feature type="non-terminal residue" evidence="2">
    <location>
        <position position="206"/>
    </location>
</feature>
<gene>
    <name evidence="2" type="ORF">SARC_15531</name>
</gene>
<evidence type="ECO:0000256" key="1">
    <source>
        <dbReference type="SAM" id="MobiDB-lite"/>
    </source>
</evidence>
<sequence>AGSATVTPRWRTLLNPHAPFQLLYVLRIAALLLTSGDRNDMSIHDADTMDTGDDDTWGLQFEQRGGVVLLYTMMHTVCGWTARAQQTHTPDTTPTHEHMDVTSRPTDAQTQTEVRNLQLRESIAVQLFERLLKMLYYFTTSCMLVSSDRREVDYRNGRDSGSGTGGVAGAHDGLGALQSGRGKPHTHAHTYYQSFRTLSLLTREID</sequence>
<dbReference type="RefSeq" id="XP_014145825.1">
    <property type="nucleotide sequence ID" value="XM_014290350.1"/>
</dbReference>
<dbReference type="AlphaFoldDB" id="A0A0L0F6Z4"/>
<dbReference type="GeneID" id="25916035"/>
<organism evidence="2 3">
    <name type="scientific">Sphaeroforma arctica JP610</name>
    <dbReference type="NCBI Taxonomy" id="667725"/>
    <lineage>
        <taxon>Eukaryota</taxon>
        <taxon>Ichthyosporea</taxon>
        <taxon>Ichthyophonida</taxon>
        <taxon>Sphaeroforma</taxon>
    </lineage>
</organism>
<evidence type="ECO:0000313" key="3">
    <source>
        <dbReference type="Proteomes" id="UP000054560"/>
    </source>
</evidence>
<protein>
    <submittedName>
        <fullName evidence="2">Uncharacterized protein</fullName>
    </submittedName>
</protein>
<name>A0A0L0F6Z4_9EUKA</name>
<feature type="region of interest" description="Disordered" evidence="1">
    <location>
        <begin position="86"/>
        <end position="108"/>
    </location>
</feature>
<dbReference type="EMBL" id="KQ247858">
    <property type="protein sequence ID" value="KNC71923.1"/>
    <property type="molecule type" value="Genomic_DNA"/>
</dbReference>
<reference evidence="2 3" key="1">
    <citation type="submission" date="2011-02" db="EMBL/GenBank/DDBJ databases">
        <title>The Genome Sequence of Sphaeroforma arctica JP610.</title>
        <authorList>
            <consortium name="The Broad Institute Genome Sequencing Platform"/>
            <person name="Russ C."/>
            <person name="Cuomo C."/>
            <person name="Young S.K."/>
            <person name="Zeng Q."/>
            <person name="Gargeya S."/>
            <person name="Alvarado L."/>
            <person name="Berlin A."/>
            <person name="Chapman S.B."/>
            <person name="Chen Z."/>
            <person name="Freedman E."/>
            <person name="Gellesch M."/>
            <person name="Goldberg J."/>
            <person name="Griggs A."/>
            <person name="Gujja S."/>
            <person name="Heilman E."/>
            <person name="Heiman D."/>
            <person name="Howarth C."/>
            <person name="Mehta T."/>
            <person name="Neiman D."/>
            <person name="Pearson M."/>
            <person name="Roberts A."/>
            <person name="Saif S."/>
            <person name="Shea T."/>
            <person name="Shenoy N."/>
            <person name="Sisk P."/>
            <person name="Stolte C."/>
            <person name="Sykes S."/>
            <person name="White J."/>
            <person name="Yandava C."/>
            <person name="Burger G."/>
            <person name="Gray M.W."/>
            <person name="Holland P.W.H."/>
            <person name="King N."/>
            <person name="Lang F.B.F."/>
            <person name="Roger A.J."/>
            <person name="Ruiz-Trillo I."/>
            <person name="Haas B."/>
            <person name="Nusbaum C."/>
            <person name="Birren B."/>
        </authorList>
    </citation>
    <scope>NUCLEOTIDE SEQUENCE [LARGE SCALE GENOMIC DNA]</scope>
    <source>
        <strain evidence="2 3">JP610</strain>
    </source>
</reference>
<dbReference type="Proteomes" id="UP000054560">
    <property type="component" value="Unassembled WGS sequence"/>
</dbReference>
<proteinExistence type="predicted"/>
<feature type="region of interest" description="Disordered" evidence="1">
    <location>
        <begin position="155"/>
        <end position="186"/>
    </location>
</feature>
<feature type="non-terminal residue" evidence="2">
    <location>
        <position position="1"/>
    </location>
</feature>
<accession>A0A0L0F6Z4</accession>
<evidence type="ECO:0000313" key="2">
    <source>
        <dbReference type="EMBL" id="KNC71923.1"/>
    </source>
</evidence>